<feature type="region of interest" description="Disordered" evidence="1">
    <location>
        <begin position="1156"/>
        <end position="1224"/>
    </location>
</feature>
<feature type="region of interest" description="Disordered" evidence="1">
    <location>
        <begin position="995"/>
        <end position="1095"/>
    </location>
</feature>
<dbReference type="PANTHER" id="PTHR14596">
    <property type="entry name" value="ZINC FINGER PROTEIN"/>
    <property type="match status" value="1"/>
</dbReference>
<feature type="compositionally biased region" description="Pro residues" evidence="1">
    <location>
        <begin position="1215"/>
        <end position="1224"/>
    </location>
</feature>
<feature type="domain" description="Plus3" evidence="2">
    <location>
        <begin position="555"/>
        <end position="690"/>
    </location>
</feature>
<comment type="caution">
    <text evidence="3">The sequence shown here is derived from an EMBL/GenBank/DDBJ whole genome shotgun (WGS) entry which is preliminary data.</text>
</comment>
<sequence length="1224" mass="133464">MEPNNNNDQANQRQQTDISKSIASAVLPTMMELGGDEVNASSPRAAEPAQMPSLNATTNGGTGSCCDGTVVGAPLSDNGHQNDAVAASLPKTTKALGEPATSGVAGGGGVDSLDQTSDDVEESHQAEELVVKEECIFPQDEYMEDEELQLVDQHNDDSAPENGIAATTTDATNEQQQKNNGTTTTARDGETKQNQPKTNSDGGVNNAADHTGGKPSVDSKSNGEKEAEEMRKKEDPAKHIQTPEEMKRLILTQGQLKRLQLLDIEQYRQAVIGFYVRVNYPGLPSKFSTTIFIDQIGDVMEAESFQHLWLKRRLRLRRLGDYSMDKILPTQNVKNDQDIVSWFSYIEAKEEESPTLGFVHQKENDLAQAIKTLELEDSIKKEERASPPIKKDNLMQIALSPSMLRLLAKLEFERFRDTVTGCFVFMPCISKEKPSECQYHIIEVKDVVHGPREYKIYKKGEVQAKIDYQLVFPLYGKYAINWIHTFHKVNEEGFKLWLSDMRQWKETLPTIEHVRDKAAQLQMALSDAEQVPDLEEQERARQREEERARRAKLPAQNAKDLDPCTLSRPQLMKLATLNDRAQFAQAITGCFIRLNAGAANHFEIDQIVKVEHPPSATDEAASKKAADKAVLELKVTGTISLTALTYIASNFKFTEDEFRKSWLAETTEANPLPTMEMVQQKQKELEEAFRAVSQAAAAADAQQRANAAGDNKGGSTTSAAGGSNMAEAAANAKSNGEAAAGAMAESANEEKKATAKGATGDGETTAAQAEPGSKGPVATNADGNRTSAPSVQVRDGQLTMIEMRKVLISMSKLLDLMTMDKETLIRVLRGFYARVAAKRPDKPQALQFYIDQISGVSWGGEPYRFRSKVMTDIRLHFRHMGERTLYQLHRTEGVHLTNESFQMFIDDMKKWKHQMPLLSFIDKKVREFSQAQRRSRPMSSGTVFGSSPPSLAPSRRSLGELRNQPSPVVLPVFEQIHNVIQRQVASSVLTTPGMAGGRAGGGGGGSGGIAPFHSPPHYQWQQQQQPQQHHQQQQSSYMMVTSGGGGGGSRGSGGGGNANSVLGPSLMSMASPFMPQHQQQQQQHQPLGKESWRGSQRQLMDMEVQQPKYGGGGGYHQQQRGMERDIGGSGGGYDMRRSSGGGGGYDDFGASAGTSYGGGGGGGGGHGMMQQQQPPPLGSSLASVGHYNTSLYGGGAGGRGGAGPTPPKRHRYASPQPPPVERFF</sequence>
<feature type="compositionally biased region" description="Polar residues" evidence="1">
    <location>
        <begin position="165"/>
        <end position="203"/>
    </location>
</feature>
<feature type="compositionally biased region" description="Polar residues" evidence="1">
    <location>
        <begin position="929"/>
        <end position="945"/>
    </location>
</feature>
<feature type="compositionally biased region" description="Basic and acidic residues" evidence="1">
    <location>
        <begin position="221"/>
        <end position="241"/>
    </location>
</feature>
<dbReference type="InterPro" id="IPR004343">
    <property type="entry name" value="Plus-3_dom"/>
</dbReference>
<feature type="region of interest" description="Disordered" evidence="1">
    <location>
        <begin position="702"/>
        <end position="722"/>
    </location>
</feature>
<dbReference type="AlphaFoldDB" id="A0ABD2KBT0"/>
<evidence type="ECO:0000313" key="3">
    <source>
        <dbReference type="EMBL" id="KAL3100402.1"/>
    </source>
</evidence>
<feature type="compositionally biased region" description="Low complexity" evidence="1">
    <location>
        <begin position="1"/>
        <end position="15"/>
    </location>
</feature>
<dbReference type="Pfam" id="PF03126">
    <property type="entry name" value="Plus-3"/>
    <property type="match status" value="1"/>
</dbReference>
<evidence type="ECO:0000256" key="1">
    <source>
        <dbReference type="SAM" id="MobiDB-lite"/>
    </source>
</evidence>
<feature type="compositionally biased region" description="Low complexity" evidence="1">
    <location>
        <begin position="1015"/>
        <end position="1036"/>
    </location>
</feature>
<dbReference type="Gene3D" id="3.90.70.200">
    <property type="entry name" value="Plus-3 domain"/>
    <property type="match status" value="4"/>
</dbReference>
<feature type="compositionally biased region" description="Gly residues" evidence="1">
    <location>
        <begin position="1192"/>
        <end position="1203"/>
    </location>
</feature>
<dbReference type="PRINTS" id="PR01228">
    <property type="entry name" value="EGGSHELL"/>
</dbReference>
<dbReference type="Proteomes" id="UP001620645">
    <property type="component" value="Unassembled WGS sequence"/>
</dbReference>
<dbReference type="EMBL" id="JBICCN010000031">
    <property type="protein sequence ID" value="KAL3100402.1"/>
    <property type="molecule type" value="Genomic_DNA"/>
</dbReference>
<keyword evidence="4" id="KW-1185">Reference proteome</keyword>
<feature type="region of interest" description="Disordered" evidence="1">
    <location>
        <begin position="527"/>
        <end position="554"/>
    </location>
</feature>
<feature type="region of interest" description="Disordered" evidence="1">
    <location>
        <begin position="1"/>
        <end position="130"/>
    </location>
</feature>
<feature type="region of interest" description="Disordered" evidence="1">
    <location>
        <begin position="929"/>
        <end position="962"/>
    </location>
</feature>
<gene>
    <name evidence="3" type="ORF">niasHS_001705</name>
</gene>
<feature type="region of interest" description="Disordered" evidence="1">
    <location>
        <begin position="740"/>
        <end position="792"/>
    </location>
</feature>
<protein>
    <recommendedName>
        <fullName evidence="2">Plus3 domain-containing protein</fullName>
    </recommendedName>
</protein>
<feature type="compositionally biased region" description="Gly residues" evidence="1">
    <location>
        <begin position="1042"/>
        <end position="1057"/>
    </location>
</feature>
<dbReference type="PROSITE" id="PS51360">
    <property type="entry name" value="PLUS3"/>
    <property type="match status" value="1"/>
</dbReference>
<dbReference type="InterPro" id="IPR036128">
    <property type="entry name" value="Plus3-like_sf"/>
</dbReference>
<organism evidence="3 4">
    <name type="scientific">Heterodera schachtii</name>
    <name type="common">Sugarbeet cyst nematode worm</name>
    <name type="synonym">Tylenchus schachtii</name>
    <dbReference type="NCBI Taxonomy" id="97005"/>
    <lineage>
        <taxon>Eukaryota</taxon>
        <taxon>Metazoa</taxon>
        <taxon>Ecdysozoa</taxon>
        <taxon>Nematoda</taxon>
        <taxon>Chromadorea</taxon>
        <taxon>Rhabditida</taxon>
        <taxon>Tylenchina</taxon>
        <taxon>Tylenchomorpha</taxon>
        <taxon>Tylenchoidea</taxon>
        <taxon>Heteroderidae</taxon>
        <taxon>Heteroderinae</taxon>
        <taxon>Heterodera</taxon>
    </lineage>
</organism>
<evidence type="ECO:0000259" key="2">
    <source>
        <dbReference type="PROSITE" id="PS51360"/>
    </source>
</evidence>
<feature type="compositionally biased region" description="Polar residues" evidence="1">
    <location>
        <begin position="781"/>
        <end position="790"/>
    </location>
</feature>
<reference evidence="3 4" key="1">
    <citation type="submission" date="2024-10" db="EMBL/GenBank/DDBJ databases">
        <authorList>
            <person name="Kim D."/>
        </authorList>
    </citation>
    <scope>NUCLEOTIDE SEQUENCE [LARGE SCALE GENOMIC DNA]</scope>
    <source>
        <strain evidence="3">Taebaek</strain>
    </source>
</reference>
<feature type="region of interest" description="Disordered" evidence="1">
    <location>
        <begin position="155"/>
        <end position="241"/>
    </location>
</feature>
<evidence type="ECO:0000313" key="4">
    <source>
        <dbReference type="Proteomes" id="UP001620645"/>
    </source>
</evidence>
<dbReference type="SUPFAM" id="SSF159042">
    <property type="entry name" value="Plus3-like"/>
    <property type="match status" value="4"/>
</dbReference>
<feature type="compositionally biased region" description="Gly residues" evidence="1">
    <location>
        <begin position="1156"/>
        <end position="1167"/>
    </location>
</feature>
<name>A0ABD2KBT0_HETSC</name>
<feature type="compositionally biased region" description="Gly residues" evidence="1">
    <location>
        <begin position="995"/>
        <end position="1008"/>
    </location>
</feature>
<dbReference type="SMART" id="SM00719">
    <property type="entry name" value="Plus3"/>
    <property type="match status" value="1"/>
</dbReference>
<proteinExistence type="predicted"/>
<feature type="compositionally biased region" description="Low complexity" evidence="1">
    <location>
        <begin position="946"/>
        <end position="956"/>
    </location>
</feature>
<feature type="compositionally biased region" description="Low complexity" evidence="1">
    <location>
        <begin position="1076"/>
        <end position="1085"/>
    </location>
</feature>
<accession>A0ABD2KBT0</accession>
<feature type="compositionally biased region" description="Basic and acidic residues" evidence="1">
    <location>
        <begin position="537"/>
        <end position="548"/>
    </location>
</feature>
<feature type="compositionally biased region" description="Polar residues" evidence="1">
    <location>
        <begin position="1180"/>
        <end position="1191"/>
    </location>
</feature>
<dbReference type="PANTHER" id="PTHR14596:SF72">
    <property type="entry name" value="ZINC FINGER PROTEIN MSN2-RELATED"/>
    <property type="match status" value="1"/>
</dbReference>